<protein>
    <recommendedName>
        <fullName evidence="2">HTH CENPB-type domain-containing protein</fullName>
    </recommendedName>
</protein>
<evidence type="ECO:0000259" key="2">
    <source>
        <dbReference type="SMART" id="SM00674"/>
    </source>
</evidence>
<keyword evidence="1" id="KW-0238">DNA-binding</keyword>
<feature type="domain" description="HTH CENPB-type" evidence="2">
    <location>
        <begin position="155"/>
        <end position="216"/>
    </location>
</feature>
<sequence>MSFDPFRIVSHLLARFSPSPSSSDPMSRSESKLSDHLFLILTQAAIHELDIEEEEDVMMEDDQVDPDVCLNDIADRRFLADYTPTKTIRFSGSTRTPEEVEEAIHYRWALDNGIPRNRETVKRRFRWVSSEHDWRKLLGFEKAAKIKSDRLANLYNLGVELKAIVYEKLEAGVILHDAQLQEIALGLRDKHSLPDFRAGHSWITKFKKMARIVSRHITKMIIKKVALDRQKLEDDCKATVKVVRDFIASNPTI</sequence>
<evidence type="ECO:0000313" key="3">
    <source>
        <dbReference type="EMBL" id="GMT34175.1"/>
    </source>
</evidence>
<feature type="non-terminal residue" evidence="3">
    <location>
        <position position="253"/>
    </location>
</feature>
<dbReference type="AlphaFoldDB" id="A0AAV5WRG1"/>
<dbReference type="EMBL" id="BTSY01000006">
    <property type="protein sequence ID" value="GMT34175.1"/>
    <property type="molecule type" value="Genomic_DNA"/>
</dbReference>
<dbReference type="Pfam" id="PF03221">
    <property type="entry name" value="HTH_Tnp_Tc5"/>
    <property type="match status" value="1"/>
</dbReference>
<accession>A0AAV5WRG1</accession>
<organism evidence="3 4">
    <name type="scientific">Pristionchus fissidentatus</name>
    <dbReference type="NCBI Taxonomy" id="1538716"/>
    <lineage>
        <taxon>Eukaryota</taxon>
        <taxon>Metazoa</taxon>
        <taxon>Ecdysozoa</taxon>
        <taxon>Nematoda</taxon>
        <taxon>Chromadorea</taxon>
        <taxon>Rhabditida</taxon>
        <taxon>Rhabditina</taxon>
        <taxon>Diplogasteromorpha</taxon>
        <taxon>Diplogasteroidea</taxon>
        <taxon>Neodiplogasteridae</taxon>
        <taxon>Pristionchus</taxon>
    </lineage>
</organism>
<evidence type="ECO:0000313" key="4">
    <source>
        <dbReference type="Proteomes" id="UP001432322"/>
    </source>
</evidence>
<dbReference type="GO" id="GO:0003677">
    <property type="term" value="F:DNA binding"/>
    <property type="evidence" value="ECO:0007669"/>
    <property type="project" value="UniProtKB-KW"/>
</dbReference>
<evidence type="ECO:0000256" key="1">
    <source>
        <dbReference type="ARBA" id="ARBA00023125"/>
    </source>
</evidence>
<keyword evidence="4" id="KW-1185">Reference proteome</keyword>
<dbReference type="InterPro" id="IPR006600">
    <property type="entry name" value="HTH_CenpB_DNA-bd_dom"/>
</dbReference>
<gene>
    <name evidence="3" type="ORF">PFISCL1PPCAC_25472</name>
</gene>
<proteinExistence type="predicted"/>
<dbReference type="SMART" id="SM00674">
    <property type="entry name" value="CENPB"/>
    <property type="match status" value="1"/>
</dbReference>
<comment type="caution">
    <text evidence="3">The sequence shown here is derived from an EMBL/GenBank/DDBJ whole genome shotgun (WGS) entry which is preliminary data.</text>
</comment>
<dbReference type="Proteomes" id="UP001432322">
    <property type="component" value="Unassembled WGS sequence"/>
</dbReference>
<reference evidence="3" key="1">
    <citation type="submission" date="2023-10" db="EMBL/GenBank/DDBJ databases">
        <title>Genome assembly of Pristionchus species.</title>
        <authorList>
            <person name="Yoshida K."/>
            <person name="Sommer R.J."/>
        </authorList>
    </citation>
    <scope>NUCLEOTIDE SEQUENCE</scope>
    <source>
        <strain evidence="3">RS5133</strain>
    </source>
</reference>
<name>A0AAV5WRG1_9BILA</name>